<dbReference type="Gene3D" id="3.40.50.720">
    <property type="entry name" value="NAD(P)-binding Rossmann-like Domain"/>
    <property type="match status" value="1"/>
</dbReference>
<evidence type="ECO:0000313" key="5">
    <source>
        <dbReference type="Proteomes" id="UP001228905"/>
    </source>
</evidence>
<evidence type="ECO:0000256" key="3">
    <source>
        <dbReference type="RuleBase" id="RU000363"/>
    </source>
</evidence>
<dbReference type="EMBL" id="JAUSVS010000009">
    <property type="protein sequence ID" value="MDQ0466070.1"/>
    <property type="molecule type" value="Genomic_DNA"/>
</dbReference>
<name>A0ABU0IVM9_9CAUL</name>
<dbReference type="PANTHER" id="PTHR43391:SF82">
    <property type="entry name" value="OXIDOREDUCTASE SADH-RELATED"/>
    <property type="match status" value="1"/>
</dbReference>
<dbReference type="RefSeq" id="WP_307351894.1">
    <property type="nucleotide sequence ID" value="NZ_JAUSVS010000009.1"/>
</dbReference>
<comment type="similarity">
    <text evidence="1 3">Belongs to the short-chain dehydrogenases/reductases (SDR) family.</text>
</comment>
<dbReference type="NCBIfam" id="NF006123">
    <property type="entry name" value="PRK08267.1"/>
    <property type="match status" value="1"/>
</dbReference>
<proteinExistence type="inferred from homology"/>
<evidence type="ECO:0000256" key="2">
    <source>
        <dbReference type="ARBA" id="ARBA00023002"/>
    </source>
</evidence>
<dbReference type="SUPFAM" id="SSF51735">
    <property type="entry name" value="NAD(P)-binding Rossmann-fold domains"/>
    <property type="match status" value="1"/>
</dbReference>
<keyword evidence="5" id="KW-1185">Reference proteome</keyword>
<accession>A0ABU0IVM9</accession>
<sequence length="267" mass="28165">MSSDSSRKAIFITGAASGIGLAAARRFAAEGWFVGLADINAAGLKEALAAIGKDNGSTHALDVRDRAGWTKALAAFAKASGGRLDVLLNNAGIASYGFLEEQADDEVERQIDINIKGVVNGARAGLELLKATPGSRLVNVASCAGLYGAPKLAVYCATKSAVKGLSEALDIEFERFGVKVSCVMPWFVETPILQAGASGSNIKMSDTIREAGQPVYTVEEAAEVIWRAAHGKDLHYIVGKAGKQLRFAARFLPGQVRKQLKAMGERI</sequence>
<comment type="caution">
    <text evidence="4">The sequence shown here is derived from an EMBL/GenBank/DDBJ whole genome shotgun (WGS) entry which is preliminary data.</text>
</comment>
<reference evidence="4 5" key="1">
    <citation type="submission" date="2023-07" db="EMBL/GenBank/DDBJ databases">
        <title>Genomic Encyclopedia of Type Strains, Phase IV (KMG-IV): sequencing the most valuable type-strain genomes for metagenomic binning, comparative biology and taxonomic classification.</title>
        <authorList>
            <person name="Goeker M."/>
        </authorList>
    </citation>
    <scope>NUCLEOTIDE SEQUENCE [LARGE SCALE GENOMIC DNA]</scope>
    <source>
        <strain evidence="4 5">DSM 18695</strain>
    </source>
</reference>
<gene>
    <name evidence="4" type="ORF">QO010_003863</name>
</gene>
<dbReference type="Pfam" id="PF00106">
    <property type="entry name" value="adh_short"/>
    <property type="match status" value="1"/>
</dbReference>
<keyword evidence="2" id="KW-0560">Oxidoreductase</keyword>
<dbReference type="PANTHER" id="PTHR43391">
    <property type="entry name" value="RETINOL DEHYDROGENASE-RELATED"/>
    <property type="match status" value="1"/>
</dbReference>
<dbReference type="Proteomes" id="UP001228905">
    <property type="component" value="Unassembled WGS sequence"/>
</dbReference>
<dbReference type="InterPro" id="IPR002347">
    <property type="entry name" value="SDR_fam"/>
</dbReference>
<evidence type="ECO:0000256" key="1">
    <source>
        <dbReference type="ARBA" id="ARBA00006484"/>
    </source>
</evidence>
<dbReference type="PRINTS" id="PR00081">
    <property type="entry name" value="GDHRDH"/>
</dbReference>
<evidence type="ECO:0000313" key="4">
    <source>
        <dbReference type="EMBL" id="MDQ0466070.1"/>
    </source>
</evidence>
<dbReference type="InterPro" id="IPR036291">
    <property type="entry name" value="NAD(P)-bd_dom_sf"/>
</dbReference>
<dbReference type="PRINTS" id="PR00080">
    <property type="entry name" value="SDRFAMILY"/>
</dbReference>
<organism evidence="4 5">
    <name type="scientific">Caulobacter ginsengisoli</name>
    <dbReference type="NCBI Taxonomy" id="400775"/>
    <lineage>
        <taxon>Bacteria</taxon>
        <taxon>Pseudomonadati</taxon>
        <taxon>Pseudomonadota</taxon>
        <taxon>Alphaproteobacteria</taxon>
        <taxon>Caulobacterales</taxon>
        <taxon>Caulobacteraceae</taxon>
        <taxon>Caulobacter</taxon>
    </lineage>
</organism>
<protein>
    <submittedName>
        <fullName evidence="4">NAD(P)-dependent dehydrogenase (Short-subunit alcohol dehydrogenase family)</fullName>
    </submittedName>
</protein>